<protein>
    <recommendedName>
        <fullName evidence="7">Transcription termination/antitermination protein NusA</fullName>
    </recommendedName>
</protein>
<keyword evidence="10" id="KW-1185">Reference proteome</keyword>
<dbReference type="FunFam" id="3.30.300.20:FF:000002">
    <property type="entry name" value="Transcription termination/antitermination protein NusA"/>
    <property type="match status" value="1"/>
</dbReference>
<proteinExistence type="inferred from homology"/>
<evidence type="ECO:0000256" key="7">
    <source>
        <dbReference type="HAMAP-Rule" id="MF_00945"/>
    </source>
</evidence>
<evidence type="ECO:0000256" key="5">
    <source>
        <dbReference type="ARBA" id="ARBA00023015"/>
    </source>
</evidence>
<dbReference type="InterPro" id="IPR030842">
    <property type="entry name" value="TF_NusA_bacterial"/>
</dbReference>
<evidence type="ECO:0000256" key="2">
    <source>
        <dbReference type="ARBA" id="ARBA00022490"/>
    </source>
</evidence>
<evidence type="ECO:0000256" key="6">
    <source>
        <dbReference type="ARBA" id="ARBA00023163"/>
    </source>
</evidence>
<gene>
    <name evidence="7" type="primary">nusA</name>
    <name evidence="9" type="ordered locus">Dred_1960</name>
</gene>
<name>A4J5X5_DESRM</name>
<dbReference type="InterPro" id="IPR036555">
    <property type="entry name" value="NusA_N_sf"/>
</dbReference>
<evidence type="ECO:0000256" key="4">
    <source>
        <dbReference type="ARBA" id="ARBA00022884"/>
    </source>
</evidence>
<dbReference type="PROSITE" id="PS50084">
    <property type="entry name" value="KH_TYPE_1"/>
    <property type="match status" value="1"/>
</dbReference>
<dbReference type="SMART" id="SM00322">
    <property type="entry name" value="KH"/>
    <property type="match status" value="2"/>
</dbReference>
<keyword evidence="3 7" id="KW-0889">Transcription antitermination</keyword>
<dbReference type="CDD" id="cd04455">
    <property type="entry name" value="S1_NusA"/>
    <property type="match status" value="1"/>
</dbReference>
<dbReference type="AlphaFoldDB" id="A4J5X5"/>
<dbReference type="SUPFAM" id="SSF50249">
    <property type="entry name" value="Nucleic acid-binding proteins"/>
    <property type="match status" value="1"/>
</dbReference>
<keyword evidence="2 7" id="KW-0963">Cytoplasm</keyword>
<sequence>MNSEFLEALRDLEKEKGIAVDVLLEAIEAALLSAYKRNFGSLQNARVHIDRDTGDYKVYSQRAVVEEVEDDRVEISLEDARKIDPRFNLEDVVEDEVTPRNFGRIAAQTAKQVVVQRIREAERNIIFEEFSNREGDILTGIVQRIENKNVFIELGKTEAILTPSEQIPNEDYRHGDRLKTYIVEVRKTTKGPQILVSRTHPGLLKRLFELEVPELQEGVVELKSIAREAGYRSKIAVYSKDENIDPVGACVGPKGMRVQNIVTELNGEKIDIIKWNQDPSKYVASSLSPAKVVAVEVWEDEKVARVIVPDYQLSLAIGKEGQNARLAAKLTGWKIDIKSESQMTDIYPEYDAEENDGFSTDDNYLETFEDEYKHVDSSEEKNGE</sequence>
<dbReference type="Pfam" id="PF26594">
    <property type="entry name" value="KH_NusA_2nd"/>
    <property type="match status" value="1"/>
</dbReference>
<dbReference type="Proteomes" id="UP000001556">
    <property type="component" value="Chromosome"/>
</dbReference>
<evidence type="ECO:0000256" key="3">
    <source>
        <dbReference type="ARBA" id="ARBA00022814"/>
    </source>
</evidence>
<reference evidence="9 10" key="1">
    <citation type="submission" date="2007-03" db="EMBL/GenBank/DDBJ databases">
        <title>Complete sequence of Desulfotomaculum reducens MI-1.</title>
        <authorList>
            <consortium name="US DOE Joint Genome Institute"/>
            <person name="Copeland A."/>
            <person name="Lucas S."/>
            <person name="Lapidus A."/>
            <person name="Barry K."/>
            <person name="Detter J.C."/>
            <person name="Glavina del Rio T."/>
            <person name="Hammon N."/>
            <person name="Israni S."/>
            <person name="Dalin E."/>
            <person name="Tice H."/>
            <person name="Pitluck S."/>
            <person name="Sims D."/>
            <person name="Brettin T."/>
            <person name="Bruce D."/>
            <person name="Han C."/>
            <person name="Tapia R."/>
            <person name="Schmutz J."/>
            <person name="Larimer F."/>
            <person name="Land M."/>
            <person name="Hauser L."/>
            <person name="Kyrpides N."/>
            <person name="Kim E."/>
            <person name="Tebo B.M."/>
            <person name="Richardson P."/>
        </authorList>
    </citation>
    <scope>NUCLEOTIDE SEQUENCE [LARGE SCALE GENOMIC DNA]</scope>
    <source>
        <strain evidence="9 10">MI-1</strain>
    </source>
</reference>
<dbReference type="HAMAP" id="MF_00945_B">
    <property type="entry name" value="NusA_B"/>
    <property type="match status" value="1"/>
</dbReference>
<comment type="similarity">
    <text evidence="7">Belongs to the NusA family.</text>
</comment>
<dbReference type="EMBL" id="CP000612">
    <property type="protein sequence ID" value="ABO50478.1"/>
    <property type="molecule type" value="Genomic_DNA"/>
</dbReference>
<dbReference type="RefSeq" id="WP_011878288.1">
    <property type="nucleotide sequence ID" value="NC_009253.1"/>
</dbReference>
<dbReference type="CDD" id="cd22529">
    <property type="entry name" value="KH-II_NusA_rpt2"/>
    <property type="match status" value="1"/>
</dbReference>
<keyword evidence="6 7" id="KW-0804">Transcription</keyword>
<evidence type="ECO:0000313" key="9">
    <source>
        <dbReference type="EMBL" id="ABO50478.1"/>
    </source>
</evidence>
<dbReference type="GO" id="GO:0031564">
    <property type="term" value="P:transcription antitermination"/>
    <property type="evidence" value="ECO:0007669"/>
    <property type="project" value="UniProtKB-UniRule"/>
</dbReference>
<dbReference type="GO" id="GO:0005737">
    <property type="term" value="C:cytoplasm"/>
    <property type="evidence" value="ECO:0007669"/>
    <property type="project" value="UniProtKB-SubCell"/>
</dbReference>
<dbReference type="InterPro" id="IPR015946">
    <property type="entry name" value="KH_dom-like_a/b"/>
</dbReference>
<dbReference type="FunFam" id="3.30.300.20:FF:000005">
    <property type="entry name" value="Transcription termination/antitermination protein NusA"/>
    <property type="match status" value="1"/>
</dbReference>
<dbReference type="InterPro" id="IPR012340">
    <property type="entry name" value="NA-bd_OB-fold"/>
</dbReference>
<evidence type="ECO:0000313" key="10">
    <source>
        <dbReference type="Proteomes" id="UP000001556"/>
    </source>
</evidence>
<dbReference type="STRING" id="349161.Dred_1960"/>
<dbReference type="FunFam" id="2.40.50.140:FF:000058">
    <property type="entry name" value="Transcription termination/antitermination protein NusA"/>
    <property type="match status" value="1"/>
</dbReference>
<dbReference type="KEGG" id="drm:Dred_1960"/>
<dbReference type="FunFam" id="3.30.1480.10:FF:000002">
    <property type="entry name" value="Transcription termination/antitermination protein NusA"/>
    <property type="match status" value="1"/>
</dbReference>
<dbReference type="eggNOG" id="COG0195">
    <property type="taxonomic scope" value="Bacteria"/>
</dbReference>
<dbReference type="InterPro" id="IPR009019">
    <property type="entry name" value="KH_sf_prok-type"/>
</dbReference>
<dbReference type="Gene3D" id="2.40.50.140">
    <property type="entry name" value="Nucleic acid-binding proteins"/>
    <property type="match status" value="1"/>
</dbReference>
<dbReference type="Pfam" id="PF08529">
    <property type="entry name" value="NusA_N"/>
    <property type="match status" value="1"/>
</dbReference>
<dbReference type="CDD" id="cd02134">
    <property type="entry name" value="KH-II_NusA_rpt1"/>
    <property type="match status" value="1"/>
</dbReference>
<dbReference type="NCBIfam" id="TIGR01953">
    <property type="entry name" value="NusA"/>
    <property type="match status" value="1"/>
</dbReference>
<dbReference type="PANTHER" id="PTHR22648">
    <property type="entry name" value="TRANSCRIPTION TERMINATION FACTOR NUSA"/>
    <property type="match status" value="1"/>
</dbReference>
<comment type="subcellular location">
    <subcellularLocation>
        <location evidence="7">Cytoplasm</location>
    </subcellularLocation>
</comment>
<comment type="function">
    <text evidence="7">Participates in both transcription termination and antitermination.</text>
</comment>
<dbReference type="GO" id="GO:0003723">
    <property type="term" value="F:RNA binding"/>
    <property type="evidence" value="ECO:0007669"/>
    <property type="project" value="UniProtKB-UniRule"/>
</dbReference>
<dbReference type="PROSITE" id="PS50126">
    <property type="entry name" value="S1"/>
    <property type="match status" value="1"/>
</dbReference>
<dbReference type="InterPro" id="IPR010213">
    <property type="entry name" value="TF_NusA"/>
</dbReference>
<evidence type="ECO:0000259" key="8">
    <source>
        <dbReference type="PROSITE" id="PS50126"/>
    </source>
</evidence>
<keyword evidence="5 7" id="KW-0805">Transcription regulation</keyword>
<dbReference type="Gene3D" id="3.30.300.20">
    <property type="match status" value="2"/>
</dbReference>
<dbReference type="SMART" id="SM00316">
    <property type="entry name" value="S1"/>
    <property type="match status" value="1"/>
</dbReference>
<dbReference type="Pfam" id="PF00575">
    <property type="entry name" value="S1"/>
    <property type="match status" value="1"/>
</dbReference>
<feature type="domain" description="S1 motif" evidence="8">
    <location>
        <begin position="135"/>
        <end position="199"/>
    </location>
</feature>
<dbReference type="Gene3D" id="3.30.1480.10">
    <property type="entry name" value="NusA, N-terminal domain"/>
    <property type="match status" value="1"/>
</dbReference>
<organism evidence="9 10">
    <name type="scientific">Desulforamulus reducens (strain ATCC BAA-1160 / DSM 100696 / MI-1)</name>
    <name type="common">Desulfotomaculum reducens</name>
    <dbReference type="NCBI Taxonomy" id="349161"/>
    <lineage>
        <taxon>Bacteria</taxon>
        <taxon>Bacillati</taxon>
        <taxon>Bacillota</taxon>
        <taxon>Clostridia</taxon>
        <taxon>Eubacteriales</taxon>
        <taxon>Peptococcaceae</taxon>
        <taxon>Desulforamulus</taxon>
    </lineage>
</organism>
<dbReference type="HOGENOM" id="CLU_029242_2_2_9"/>
<evidence type="ECO:0000256" key="1">
    <source>
        <dbReference type="ARBA" id="ARBA00022472"/>
    </source>
</evidence>
<dbReference type="InterPro" id="IPR003029">
    <property type="entry name" value="S1_domain"/>
</dbReference>
<keyword evidence="1 7" id="KW-0806">Transcription termination</keyword>
<dbReference type="InterPro" id="IPR025249">
    <property type="entry name" value="TF_NusA_KH_1st"/>
</dbReference>
<keyword evidence="4 7" id="KW-0694">RNA-binding</keyword>
<dbReference type="Pfam" id="PF13184">
    <property type="entry name" value="KH_NusA_1st"/>
    <property type="match status" value="1"/>
</dbReference>
<dbReference type="PANTHER" id="PTHR22648:SF0">
    <property type="entry name" value="TRANSCRIPTION TERMINATION_ANTITERMINATION PROTEIN NUSA"/>
    <property type="match status" value="1"/>
</dbReference>
<comment type="subunit">
    <text evidence="7">Monomer. Binds directly to the core enzyme of the DNA-dependent RNA polymerase and to nascent RNA.</text>
</comment>
<dbReference type="GO" id="GO:0003700">
    <property type="term" value="F:DNA-binding transcription factor activity"/>
    <property type="evidence" value="ECO:0007669"/>
    <property type="project" value="InterPro"/>
</dbReference>
<dbReference type="SUPFAM" id="SSF54814">
    <property type="entry name" value="Prokaryotic type KH domain (KH-domain type II)"/>
    <property type="match status" value="2"/>
</dbReference>
<dbReference type="InterPro" id="IPR004087">
    <property type="entry name" value="KH_dom"/>
</dbReference>
<dbReference type="InterPro" id="IPR013735">
    <property type="entry name" value="TF_NusA_N"/>
</dbReference>
<accession>A4J5X5</accession>
<dbReference type="OrthoDB" id="9807233at2"/>
<dbReference type="SUPFAM" id="SSF69705">
    <property type="entry name" value="Transcription factor NusA, N-terminal domain"/>
    <property type="match status" value="1"/>
</dbReference>
<dbReference type="GO" id="GO:0006353">
    <property type="term" value="P:DNA-templated transcription termination"/>
    <property type="evidence" value="ECO:0007669"/>
    <property type="project" value="UniProtKB-UniRule"/>
</dbReference>
<dbReference type="InterPro" id="IPR058582">
    <property type="entry name" value="KH_NusA_2nd"/>
</dbReference>